<dbReference type="Pfam" id="PF20246">
    <property type="entry name" value="DUF6601"/>
    <property type="match status" value="1"/>
</dbReference>
<evidence type="ECO:0000256" key="2">
    <source>
        <dbReference type="SAM" id="Phobius"/>
    </source>
</evidence>
<dbReference type="OrthoDB" id="5086500at2759"/>
<keyword evidence="2" id="KW-0472">Membrane</keyword>
<accession>A0A9P9E3A5</accession>
<sequence length="362" mass="41507">MTSLYSPPPPFPKPSALVKQRLSSAASSDEGTSNKPAISPSHHDPNTPIDHIPGEPGTDLTEVSVYDFLCSELNTTLLDELYNHLWLIARKSGTSIEPLNRQRVKRREIVASEDVRLHLTWHRNRIYVKPMPLCLLNYDFWVTHLPLPAKNTTPQKDNCTSQQYIAKPFDRGVALGFMRSYALLVRHHIDFVLARESHLFPAEFTWDEWSHFITHFRRLEDEDVAKRYHYGQLRLSRLNWVVRLCRPSSAATFWFYEVPHWSTGDYVERAIAPLVFGFASLSLVLSSMQVLVSIPEEGLRLNGVNAYSLAAMRRAFWIFPVMTLLLLGLVWVLLLVIPTGGLIWQLSWGFKHRGKVHTGKQV</sequence>
<evidence type="ECO:0000313" key="4">
    <source>
        <dbReference type="Proteomes" id="UP000700596"/>
    </source>
</evidence>
<evidence type="ECO:0000313" key="3">
    <source>
        <dbReference type="EMBL" id="KAH7130103.1"/>
    </source>
</evidence>
<gene>
    <name evidence="3" type="ORF">B0J11DRAFT_244089</name>
</gene>
<name>A0A9P9E3A5_9PLEO</name>
<dbReference type="PANTHER" id="PTHR34414:SF1">
    <property type="entry name" value="SUBTILISIN-LIKE SERINE PROTEASE"/>
    <property type="match status" value="1"/>
</dbReference>
<keyword evidence="2" id="KW-0812">Transmembrane</keyword>
<evidence type="ECO:0000256" key="1">
    <source>
        <dbReference type="SAM" id="MobiDB-lite"/>
    </source>
</evidence>
<comment type="caution">
    <text evidence="3">The sequence shown here is derived from an EMBL/GenBank/DDBJ whole genome shotgun (WGS) entry which is preliminary data.</text>
</comment>
<dbReference type="AlphaFoldDB" id="A0A9P9E3A5"/>
<dbReference type="Proteomes" id="UP000700596">
    <property type="component" value="Unassembled WGS sequence"/>
</dbReference>
<proteinExistence type="predicted"/>
<feature type="region of interest" description="Disordered" evidence="1">
    <location>
        <begin position="1"/>
        <end position="56"/>
    </location>
</feature>
<organism evidence="3 4">
    <name type="scientific">Dendryphion nanum</name>
    <dbReference type="NCBI Taxonomy" id="256645"/>
    <lineage>
        <taxon>Eukaryota</taxon>
        <taxon>Fungi</taxon>
        <taxon>Dikarya</taxon>
        <taxon>Ascomycota</taxon>
        <taxon>Pezizomycotina</taxon>
        <taxon>Dothideomycetes</taxon>
        <taxon>Pleosporomycetidae</taxon>
        <taxon>Pleosporales</taxon>
        <taxon>Torulaceae</taxon>
        <taxon>Dendryphion</taxon>
    </lineage>
</organism>
<protein>
    <submittedName>
        <fullName evidence="3">Uncharacterized protein</fullName>
    </submittedName>
</protein>
<dbReference type="InterPro" id="IPR046536">
    <property type="entry name" value="DUF6601"/>
</dbReference>
<dbReference type="PANTHER" id="PTHR34414">
    <property type="entry name" value="HET DOMAIN-CONTAINING PROTEIN-RELATED"/>
    <property type="match status" value="1"/>
</dbReference>
<reference evidence="3" key="1">
    <citation type="journal article" date="2021" name="Nat. Commun.">
        <title>Genetic determinants of endophytism in the Arabidopsis root mycobiome.</title>
        <authorList>
            <person name="Mesny F."/>
            <person name="Miyauchi S."/>
            <person name="Thiergart T."/>
            <person name="Pickel B."/>
            <person name="Atanasova L."/>
            <person name="Karlsson M."/>
            <person name="Huettel B."/>
            <person name="Barry K.W."/>
            <person name="Haridas S."/>
            <person name="Chen C."/>
            <person name="Bauer D."/>
            <person name="Andreopoulos W."/>
            <person name="Pangilinan J."/>
            <person name="LaButti K."/>
            <person name="Riley R."/>
            <person name="Lipzen A."/>
            <person name="Clum A."/>
            <person name="Drula E."/>
            <person name="Henrissat B."/>
            <person name="Kohler A."/>
            <person name="Grigoriev I.V."/>
            <person name="Martin F.M."/>
            <person name="Hacquard S."/>
        </authorList>
    </citation>
    <scope>NUCLEOTIDE SEQUENCE</scope>
    <source>
        <strain evidence="3">MPI-CAGE-CH-0243</strain>
    </source>
</reference>
<feature type="compositionally biased region" description="Polar residues" evidence="1">
    <location>
        <begin position="21"/>
        <end position="36"/>
    </location>
</feature>
<keyword evidence="2" id="KW-1133">Transmembrane helix</keyword>
<feature type="compositionally biased region" description="Pro residues" evidence="1">
    <location>
        <begin position="1"/>
        <end position="13"/>
    </location>
</feature>
<keyword evidence="4" id="KW-1185">Reference proteome</keyword>
<dbReference type="EMBL" id="JAGMWT010000004">
    <property type="protein sequence ID" value="KAH7130103.1"/>
    <property type="molecule type" value="Genomic_DNA"/>
</dbReference>
<feature type="transmembrane region" description="Helical" evidence="2">
    <location>
        <begin position="270"/>
        <end position="294"/>
    </location>
</feature>
<feature type="transmembrane region" description="Helical" evidence="2">
    <location>
        <begin position="315"/>
        <end position="337"/>
    </location>
</feature>